<dbReference type="RefSeq" id="WP_190825822.1">
    <property type="nucleotide sequence ID" value="NZ_CAWPPI010000025.1"/>
</dbReference>
<gene>
    <name evidence="1" type="ORF">ICL16_05230</name>
</gene>
<dbReference type="EMBL" id="JACXAE010000025">
    <property type="protein sequence ID" value="MBD2771531.1"/>
    <property type="molecule type" value="Genomic_DNA"/>
</dbReference>
<accession>A0A8J6XIU5</accession>
<proteinExistence type="predicted"/>
<protein>
    <submittedName>
        <fullName evidence="1">Uncharacterized protein</fullName>
    </submittedName>
</protein>
<evidence type="ECO:0000313" key="2">
    <source>
        <dbReference type="Proteomes" id="UP000629098"/>
    </source>
</evidence>
<comment type="caution">
    <text evidence="1">The sequence shown here is derived from an EMBL/GenBank/DDBJ whole genome shotgun (WGS) entry which is preliminary data.</text>
</comment>
<evidence type="ECO:0000313" key="1">
    <source>
        <dbReference type="EMBL" id="MBD2771531.1"/>
    </source>
</evidence>
<dbReference type="AlphaFoldDB" id="A0A8J6XIU5"/>
<name>A0A8J6XIU5_9CYAN</name>
<keyword evidence="2" id="KW-1185">Reference proteome</keyword>
<sequence>MNQSNQKAKKAYTTPEITLLGVLLPPSEDFTIIETQTPTNTKLDSNQ</sequence>
<dbReference type="Proteomes" id="UP000629098">
    <property type="component" value="Unassembled WGS sequence"/>
</dbReference>
<organism evidence="1 2">
    <name type="scientific">Iningainema tapete BLCC-T55</name>
    <dbReference type="NCBI Taxonomy" id="2748662"/>
    <lineage>
        <taxon>Bacteria</taxon>
        <taxon>Bacillati</taxon>
        <taxon>Cyanobacteriota</taxon>
        <taxon>Cyanophyceae</taxon>
        <taxon>Nostocales</taxon>
        <taxon>Scytonemataceae</taxon>
        <taxon>Iningainema tapete</taxon>
    </lineage>
</organism>
<reference evidence="1" key="1">
    <citation type="submission" date="2020-09" db="EMBL/GenBank/DDBJ databases">
        <title>Iningainema tapete sp. nov. (Scytonemataceae, Cyanobacteria) from greenhouses in central Florida (USA) produces two types of nodularin with biosynthetic potential for microcystin-LR and anabaenopeptins.</title>
        <authorList>
            <person name="Berthold D.E."/>
            <person name="Lefler F.W."/>
            <person name="Huang I.-S."/>
            <person name="Abdulla H."/>
            <person name="Zimba P.V."/>
            <person name="Laughinghouse H.D. IV."/>
        </authorList>
    </citation>
    <scope>NUCLEOTIDE SEQUENCE</scope>
    <source>
        <strain evidence="1">BLCCT55</strain>
    </source>
</reference>